<sequence length="77" mass="9440">NQCLDYEPSTLLNYNSRRFGRRYRRWYHWPNDFLPFHWEREKLDPPYLRTGDAVRDIGLWNPQDPIPGAQYSNVLKE</sequence>
<organism evidence="1 2">
    <name type="scientific">Euroglyphus maynei</name>
    <name type="common">Mayne's house dust mite</name>
    <dbReference type="NCBI Taxonomy" id="6958"/>
    <lineage>
        <taxon>Eukaryota</taxon>
        <taxon>Metazoa</taxon>
        <taxon>Ecdysozoa</taxon>
        <taxon>Arthropoda</taxon>
        <taxon>Chelicerata</taxon>
        <taxon>Arachnida</taxon>
        <taxon>Acari</taxon>
        <taxon>Acariformes</taxon>
        <taxon>Sarcoptiformes</taxon>
        <taxon>Astigmata</taxon>
        <taxon>Psoroptidia</taxon>
        <taxon>Analgoidea</taxon>
        <taxon>Pyroglyphidae</taxon>
        <taxon>Pyroglyphinae</taxon>
        <taxon>Euroglyphus</taxon>
    </lineage>
</organism>
<reference evidence="1 2" key="1">
    <citation type="submission" date="2017-03" db="EMBL/GenBank/DDBJ databases">
        <title>Genome Survey of Euroglyphus maynei.</title>
        <authorList>
            <person name="Arlian L.G."/>
            <person name="Morgan M.S."/>
            <person name="Rider S.D."/>
        </authorList>
    </citation>
    <scope>NUCLEOTIDE SEQUENCE [LARGE SCALE GENOMIC DNA]</scope>
    <source>
        <strain evidence="1">Arlian Lab</strain>
        <tissue evidence="1">Whole body</tissue>
    </source>
</reference>
<gene>
    <name evidence="1" type="ORF">BLA29_014132</name>
</gene>
<name>A0A1Y3AT61_EURMA</name>
<dbReference type="EMBL" id="MUJZ01063756">
    <property type="protein sequence ID" value="OTF70843.1"/>
    <property type="molecule type" value="Genomic_DNA"/>
</dbReference>
<dbReference type="AlphaFoldDB" id="A0A1Y3AT61"/>
<keyword evidence="2" id="KW-1185">Reference proteome</keyword>
<proteinExistence type="predicted"/>
<protein>
    <submittedName>
        <fullName evidence="1">Uncharacterized protein</fullName>
    </submittedName>
</protein>
<evidence type="ECO:0000313" key="1">
    <source>
        <dbReference type="EMBL" id="OTF70843.1"/>
    </source>
</evidence>
<evidence type="ECO:0000313" key="2">
    <source>
        <dbReference type="Proteomes" id="UP000194236"/>
    </source>
</evidence>
<accession>A0A1Y3AT61</accession>
<feature type="non-terminal residue" evidence="1">
    <location>
        <position position="1"/>
    </location>
</feature>
<comment type="caution">
    <text evidence="1">The sequence shown here is derived from an EMBL/GenBank/DDBJ whole genome shotgun (WGS) entry which is preliminary data.</text>
</comment>
<dbReference type="Proteomes" id="UP000194236">
    <property type="component" value="Unassembled WGS sequence"/>
</dbReference>